<name>A0ABY5VMQ0_9FIRM</name>
<evidence type="ECO:0000313" key="2">
    <source>
        <dbReference type="EMBL" id="UWP61055.1"/>
    </source>
</evidence>
<gene>
    <name evidence="2" type="ORF">NQ502_08500</name>
</gene>
<organism evidence="2 3">
    <name type="scientific">Ruminococcus gauvreauii</name>
    <dbReference type="NCBI Taxonomy" id="438033"/>
    <lineage>
        <taxon>Bacteria</taxon>
        <taxon>Bacillati</taxon>
        <taxon>Bacillota</taxon>
        <taxon>Clostridia</taxon>
        <taxon>Eubacteriales</taxon>
        <taxon>Oscillospiraceae</taxon>
        <taxon>Ruminococcus</taxon>
    </lineage>
</organism>
<dbReference type="Gene3D" id="3.40.50.12500">
    <property type="match status" value="1"/>
</dbReference>
<dbReference type="Proteomes" id="UP001060164">
    <property type="component" value="Chromosome"/>
</dbReference>
<protein>
    <submittedName>
        <fullName evidence="2">Aspartate/glutamate racemase family protein</fullName>
    </submittedName>
</protein>
<keyword evidence="3" id="KW-1185">Reference proteome</keyword>
<evidence type="ECO:0000313" key="3">
    <source>
        <dbReference type="Proteomes" id="UP001060164"/>
    </source>
</evidence>
<dbReference type="RefSeq" id="WP_028529581.1">
    <property type="nucleotide sequence ID" value="NZ_CABLBR010000028.1"/>
</dbReference>
<dbReference type="EMBL" id="CP102290">
    <property type="protein sequence ID" value="UWP61055.1"/>
    <property type="molecule type" value="Genomic_DNA"/>
</dbReference>
<reference evidence="2" key="1">
    <citation type="journal article" date="2022" name="Cell">
        <title>Design, construction, and in vivo augmentation of a complex gut microbiome.</title>
        <authorList>
            <person name="Cheng A.G."/>
            <person name="Ho P.Y."/>
            <person name="Aranda-Diaz A."/>
            <person name="Jain S."/>
            <person name="Yu F.B."/>
            <person name="Meng X."/>
            <person name="Wang M."/>
            <person name="Iakiviak M."/>
            <person name="Nagashima K."/>
            <person name="Zhao A."/>
            <person name="Murugkar P."/>
            <person name="Patil A."/>
            <person name="Atabakhsh K."/>
            <person name="Weakley A."/>
            <person name="Yan J."/>
            <person name="Brumbaugh A.R."/>
            <person name="Higginbottom S."/>
            <person name="Dimas A."/>
            <person name="Shiver A.L."/>
            <person name="Deutschbauer A."/>
            <person name="Neff N."/>
            <person name="Sonnenburg J.L."/>
            <person name="Huang K.C."/>
            <person name="Fischbach M.A."/>
        </authorList>
    </citation>
    <scope>NUCLEOTIDE SEQUENCE</scope>
    <source>
        <strain evidence="2">DSM 19829</strain>
    </source>
</reference>
<proteinExistence type="inferred from homology"/>
<sequence length="228" mass="24850">MKKIAAVFTGFDASLYSIIDNALRENLTEVDYELIVHANPSLISETLEAGYPTRDVVRGLLTAFVDSVTEGADVILSVCSTMGDIAKAAQPIFEKMNVPIVRIDERMMEYAVMKYKRIALVAACRTIMEPNKHLMEKSLQEMGSGASVTYIIIDEMQGKPGPEASAIAIDELKKYTGEFDAVVMTQASMAPLTDHMSESLGIPVLSSSDFGAMEVAEILKELEEGGEK</sequence>
<accession>A0ABY5VMQ0</accession>
<comment type="similarity">
    <text evidence="1">Belongs to the HyuE racemase family.</text>
</comment>
<evidence type="ECO:0000256" key="1">
    <source>
        <dbReference type="ARBA" id="ARBA00038414"/>
    </source>
</evidence>
<dbReference type="Pfam" id="PF01177">
    <property type="entry name" value="Asp_Glu_race"/>
    <property type="match status" value="1"/>
</dbReference>
<dbReference type="InterPro" id="IPR015942">
    <property type="entry name" value="Asp/Glu/hydantoin_racemase"/>
</dbReference>
<dbReference type="InterPro" id="IPR053714">
    <property type="entry name" value="Iso_Racemase_Enz_sf"/>
</dbReference>